<dbReference type="Pfam" id="PF04463">
    <property type="entry name" value="2-thiour_desulf"/>
    <property type="match status" value="1"/>
</dbReference>
<evidence type="ECO:0000313" key="1">
    <source>
        <dbReference type="EMBL" id="MBC3535684.1"/>
    </source>
</evidence>
<sequence>MKHILISACLLGQACRYDGQSKTYAAIENLWHMPDVTLIPFCPEQGGGLPTPRPASEQQGDRVVTETGADVTEEYERGADQALRLARLYSCTWAVLKEKSPSCGSGEIYDGTFSRTLTAGDGVTAARLKAAGIRVVGEKHLQPLLAALRHVGV</sequence>
<keyword evidence="2" id="KW-1185">Reference proteome</keyword>
<gene>
    <name evidence="1" type="ORF">H8J70_00180</name>
</gene>
<dbReference type="Proteomes" id="UP000606870">
    <property type="component" value="Unassembled WGS sequence"/>
</dbReference>
<accession>A0ABR6VEZ2</accession>
<comment type="caution">
    <text evidence="1">The sequence shown here is derived from an EMBL/GenBank/DDBJ whole genome shotgun (WGS) entry which is preliminary data.</text>
</comment>
<dbReference type="EMBL" id="JACOGK010000001">
    <property type="protein sequence ID" value="MBC3535684.1"/>
    <property type="molecule type" value="Genomic_DNA"/>
</dbReference>
<dbReference type="RefSeq" id="WP_186501745.1">
    <property type="nucleotide sequence ID" value="NZ_JACOGK010000001.1"/>
</dbReference>
<dbReference type="PROSITE" id="PS51257">
    <property type="entry name" value="PROKAR_LIPOPROTEIN"/>
    <property type="match status" value="1"/>
</dbReference>
<protein>
    <submittedName>
        <fullName evidence="1">DUF523 domain-containing protein</fullName>
    </submittedName>
</protein>
<name>A0ABR6VEZ2_9FIRM</name>
<evidence type="ECO:0000313" key="2">
    <source>
        <dbReference type="Proteomes" id="UP000606870"/>
    </source>
</evidence>
<proteinExistence type="predicted"/>
<dbReference type="PANTHER" id="PTHR30087">
    <property type="entry name" value="INNER MEMBRANE PROTEIN"/>
    <property type="match status" value="1"/>
</dbReference>
<reference evidence="1 2" key="1">
    <citation type="submission" date="2020-08" db="EMBL/GenBank/DDBJ databases">
        <authorList>
            <person name="Liu C."/>
            <person name="Sun Q."/>
        </authorList>
    </citation>
    <scope>NUCLEOTIDE SEQUENCE [LARGE SCALE GENOMIC DNA]</scope>
    <source>
        <strain evidence="1 2">NSJ-59</strain>
    </source>
</reference>
<organism evidence="1 2">
    <name type="scientific">Megasphaera hominis</name>
    <dbReference type="NCBI Taxonomy" id="159836"/>
    <lineage>
        <taxon>Bacteria</taxon>
        <taxon>Bacillati</taxon>
        <taxon>Bacillota</taxon>
        <taxon>Negativicutes</taxon>
        <taxon>Veillonellales</taxon>
        <taxon>Veillonellaceae</taxon>
        <taxon>Megasphaera</taxon>
    </lineage>
</organism>
<dbReference type="InterPro" id="IPR007553">
    <property type="entry name" value="2-thiour_desulf"/>
</dbReference>
<dbReference type="PANTHER" id="PTHR30087:SF1">
    <property type="entry name" value="HYPOTHETICAL CYTOSOLIC PROTEIN"/>
    <property type="match status" value="1"/>
</dbReference>